<dbReference type="InterPro" id="IPR011701">
    <property type="entry name" value="MFS"/>
</dbReference>
<accession>A0AAQ3M024</accession>
<dbReference type="PANTHER" id="PTHR11360:SF250">
    <property type="entry name" value="MFS-TYPE TRANSPORTER AFUA_1G00970"/>
    <property type="match status" value="1"/>
</dbReference>
<feature type="transmembrane region" description="Helical" evidence="3">
    <location>
        <begin position="357"/>
        <end position="379"/>
    </location>
</feature>
<feature type="transmembrane region" description="Helical" evidence="3">
    <location>
        <begin position="419"/>
        <end position="440"/>
    </location>
</feature>
<evidence type="ECO:0000256" key="3">
    <source>
        <dbReference type="SAM" id="Phobius"/>
    </source>
</evidence>
<dbReference type="InterPro" id="IPR020846">
    <property type="entry name" value="MFS_dom"/>
</dbReference>
<dbReference type="InterPro" id="IPR050327">
    <property type="entry name" value="Proton-linked_MCT"/>
</dbReference>
<feature type="transmembrane region" description="Helical" evidence="3">
    <location>
        <begin position="332"/>
        <end position="351"/>
    </location>
</feature>
<keyword evidence="6" id="KW-1185">Reference proteome</keyword>
<dbReference type="PANTHER" id="PTHR11360">
    <property type="entry name" value="MONOCARBOXYLATE TRANSPORTER"/>
    <property type="match status" value="1"/>
</dbReference>
<dbReference type="Gene3D" id="1.20.1250.20">
    <property type="entry name" value="MFS general substrate transporter like domains"/>
    <property type="match status" value="1"/>
</dbReference>
<feature type="transmembrane region" description="Helical" evidence="3">
    <location>
        <begin position="302"/>
        <end position="320"/>
    </location>
</feature>
<evidence type="ECO:0000313" key="5">
    <source>
        <dbReference type="EMBL" id="WPG98491.1"/>
    </source>
</evidence>
<evidence type="ECO:0000256" key="1">
    <source>
        <dbReference type="ARBA" id="ARBA00004141"/>
    </source>
</evidence>
<dbReference type="Proteomes" id="UP001303373">
    <property type="component" value="Chromosome 2"/>
</dbReference>
<evidence type="ECO:0000259" key="4">
    <source>
        <dbReference type="PROSITE" id="PS50850"/>
    </source>
</evidence>
<feature type="transmembrane region" description="Helical" evidence="3">
    <location>
        <begin position="176"/>
        <end position="196"/>
    </location>
</feature>
<protein>
    <submittedName>
        <fullName evidence="5">MFS monocarboxylate transporter</fullName>
    </submittedName>
</protein>
<name>A0AAQ3M024_9PEZI</name>
<gene>
    <name evidence="5" type="ORF">R9X50_00128200</name>
</gene>
<dbReference type="GO" id="GO:0022857">
    <property type="term" value="F:transmembrane transporter activity"/>
    <property type="evidence" value="ECO:0007669"/>
    <property type="project" value="InterPro"/>
</dbReference>
<feature type="transmembrane region" description="Helical" evidence="3">
    <location>
        <begin position="208"/>
        <end position="230"/>
    </location>
</feature>
<keyword evidence="3" id="KW-0812">Transmembrane</keyword>
<dbReference type="PROSITE" id="PS50850">
    <property type="entry name" value="MFS"/>
    <property type="match status" value="1"/>
</dbReference>
<keyword evidence="3" id="KW-1133">Transmembrane helix</keyword>
<keyword evidence="3" id="KW-0472">Membrane</keyword>
<feature type="transmembrane region" description="Helical" evidence="3">
    <location>
        <begin position="118"/>
        <end position="135"/>
    </location>
</feature>
<proteinExistence type="inferred from homology"/>
<sequence length="452" mass="47804">MLTTLVERSSLADESKTSDDVGFDETKQRNTISTAIADDRQISELTWRSGLATAGAACSYFVTVGFLNAFGVFQEYYTSTLLHGYSDFQISWLGSFALFAFFAGAPAAGILSDKYGPTTPIACGSVTVLFAIFMISLCKKYYQFFLAQGMVLGLGMAFIGIPASGMVPRYFARHRALATGISIGGSSLGGIIWPIIFDRLFHHDGVSFGWSLRIAGFIQIPLLAFIILSVRLPVPKPSSQDGMTSEKGAATKAEHKSKGIAALKSPAFILVCSGLFLGYLGFFSPFFYISTYAVHLGESTTLAFYLVSIVNGASLVGRILPGMLADRYGRWNLLMCSAFLAGVCAFCWTAATSIPGVVVWSVAYGFSSGAILSLQLACATSLAPPESASSLIGITMGSVSLSGLFGTPINGAILGRGGYIGLSCFSGGMLIICSGFILAARLSLNKKLIAVV</sequence>
<organism evidence="5 6">
    <name type="scientific">Acrodontium crateriforme</name>
    <dbReference type="NCBI Taxonomy" id="150365"/>
    <lineage>
        <taxon>Eukaryota</taxon>
        <taxon>Fungi</taxon>
        <taxon>Dikarya</taxon>
        <taxon>Ascomycota</taxon>
        <taxon>Pezizomycotina</taxon>
        <taxon>Dothideomycetes</taxon>
        <taxon>Dothideomycetidae</taxon>
        <taxon>Mycosphaerellales</taxon>
        <taxon>Teratosphaeriaceae</taxon>
        <taxon>Acrodontium</taxon>
    </lineage>
</organism>
<dbReference type="AlphaFoldDB" id="A0AAQ3M024"/>
<dbReference type="Pfam" id="PF07690">
    <property type="entry name" value="MFS_1"/>
    <property type="match status" value="1"/>
</dbReference>
<feature type="transmembrane region" description="Helical" evidence="3">
    <location>
        <begin position="267"/>
        <end position="290"/>
    </location>
</feature>
<comment type="similarity">
    <text evidence="2">Belongs to the major facilitator superfamily. Monocarboxylate porter (TC 2.A.1.13) family.</text>
</comment>
<reference evidence="5 6" key="1">
    <citation type="submission" date="2023-11" db="EMBL/GenBank/DDBJ databases">
        <title>An acidophilic fungus is an integral part of prey digestion in a carnivorous sundew plant.</title>
        <authorList>
            <person name="Tsai I.J."/>
        </authorList>
    </citation>
    <scope>NUCLEOTIDE SEQUENCE [LARGE SCALE GENOMIC DNA]</scope>
    <source>
        <strain evidence="5">169a</strain>
    </source>
</reference>
<feature type="transmembrane region" description="Helical" evidence="3">
    <location>
        <begin position="391"/>
        <end position="413"/>
    </location>
</feature>
<evidence type="ECO:0000256" key="2">
    <source>
        <dbReference type="ARBA" id="ARBA00006727"/>
    </source>
</evidence>
<dbReference type="CDD" id="cd17352">
    <property type="entry name" value="MFS_MCT_SLC16"/>
    <property type="match status" value="1"/>
</dbReference>
<feature type="domain" description="Major facilitator superfamily (MFS) profile" evidence="4">
    <location>
        <begin position="52"/>
        <end position="452"/>
    </location>
</feature>
<feature type="transmembrane region" description="Helical" evidence="3">
    <location>
        <begin position="90"/>
        <end position="111"/>
    </location>
</feature>
<dbReference type="InterPro" id="IPR036259">
    <property type="entry name" value="MFS_trans_sf"/>
</dbReference>
<dbReference type="EMBL" id="CP138581">
    <property type="protein sequence ID" value="WPG98491.1"/>
    <property type="molecule type" value="Genomic_DNA"/>
</dbReference>
<feature type="transmembrane region" description="Helical" evidence="3">
    <location>
        <begin position="141"/>
        <end position="164"/>
    </location>
</feature>
<comment type="subcellular location">
    <subcellularLocation>
        <location evidence="1">Membrane</location>
        <topology evidence="1">Multi-pass membrane protein</topology>
    </subcellularLocation>
</comment>
<dbReference type="SUPFAM" id="SSF103473">
    <property type="entry name" value="MFS general substrate transporter"/>
    <property type="match status" value="1"/>
</dbReference>
<evidence type="ECO:0000313" key="6">
    <source>
        <dbReference type="Proteomes" id="UP001303373"/>
    </source>
</evidence>
<dbReference type="GO" id="GO:0016020">
    <property type="term" value="C:membrane"/>
    <property type="evidence" value="ECO:0007669"/>
    <property type="project" value="UniProtKB-SubCell"/>
</dbReference>
<feature type="transmembrane region" description="Helical" evidence="3">
    <location>
        <begin position="50"/>
        <end position="70"/>
    </location>
</feature>